<reference evidence="2 3" key="1">
    <citation type="journal article" date="2014" name="Antonie Van Leeuwenhoek">
        <title>Hyphomonas beringensis sp. nov. and Hyphomonas chukchiensis sp. nov., isolated from surface seawater of the Bering Sea and Chukchi Sea.</title>
        <authorList>
            <person name="Li C."/>
            <person name="Lai Q."/>
            <person name="Li G."/>
            <person name="Dong C."/>
            <person name="Wang J."/>
            <person name="Liao Y."/>
            <person name="Shao Z."/>
        </authorList>
    </citation>
    <scope>NUCLEOTIDE SEQUENCE [LARGE SCALE GENOMIC DNA]</scope>
    <source>
        <strain evidence="2 3">25B14_1</strain>
    </source>
</reference>
<evidence type="ECO:0000313" key="3">
    <source>
        <dbReference type="Proteomes" id="UP000027037"/>
    </source>
</evidence>
<evidence type="ECO:0000259" key="1">
    <source>
        <dbReference type="Pfam" id="PF20066"/>
    </source>
</evidence>
<proteinExistence type="predicted"/>
<organism evidence="2 3">
    <name type="scientific">Hyphomonas beringensis</name>
    <dbReference type="NCBI Taxonomy" id="1280946"/>
    <lineage>
        <taxon>Bacteria</taxon>
        <taxon>Pseudomonadati</taxon>
        <taxon>Pseudomonadota</taxon>
        <taxon>Alphaproteobacteria</taxon>
        <taxon>Hyphomonadales</taxon>
        <taxon>Hyphomonadaceae</taxon>
        <taxon>Hyphomonas</taxon>
    </lineage>
</organism>
<name>A0A062UFC8_9PROT</name>
<dbReference type="AlphaFoldDB" id="A0A062UFC8"/>
<dbReference type="STRING" id="1280946.HY29_07735"/>
<protein>
    <recommendedName>
        <fullName evidence="1">Glyoxalase-related protein domain-containing protein</fullName>
    </recommendedName>
</protein>
<comment type="caution">
    <text evidence="2">The sequence shown here is derived from an EMBL/GenBank/DDBJ whole genome shotgun (WGS) entry which is preliminary data.</text>
</comment>
<dbReference type="Pfam" id="PF20066">
    <property type="entry name" value="Glyoxalase_8"/>
    <property type="match status" value="1"/>
</dbReference>
<dbReference type="EMBL" id="AWFF01000002">
    <property type="protein sequence ID" value="KCZ57027.1"/>
    <property type="molecule type" value="Genomic_DNA"/>
</dbReference>
<dbReference type="InterPro" id="IPR045517">
    <property type="entry name" value="Glyoxalase_8"/>
</dbReference>
<keyword evidence="3" id="KW-1185">Reference proteome</keyword>
<gene>
    <name evidence="2" type="ORF">HY29_07735</name>
</gene>
<dbReference type="Proteomes" id="UP000027037">
    <property type="component" value="Unassembled WGS sequence"/>
</dbReference>
<evidence type="ECO:0000313" key="2">
    <source>
        <dbReference type="EMBL" id="KCZ57027.1"/>
    </source>
</evidence>
<dbReference type="PATRIC" id="fig|1280946.3.peg.341"/>
<dbReference type="eggNOG" id="ENOG5032RRC">
    <property type="taxonomic scope" value="Bacteria"/>
</dbReference>
<accession>A0A062UFC8</accession>
<sequence>MDEDERILIMSLNIMTRDGAKARAKQLRAEAAAAGTSLSHSKALEQVAAELGYRDWNTASARLSNKPEAPCQLGDRVSGLYLKQAFEGRVHAIRELAGGMGYEVTLHFDTPVDVVEFDSFSALRQRVTATLDANGISWGKTSDGHPHLVLRDVLNGIV</sequence>
<feature type="domain" description="Glyoxalase-related protein" evidence="1">
    <location>
        <begin position="10"/>
        <end position="151"/>
    </location>
</feature>